<evidence type="ECO:0000313" key="1">
    <source>
        <dbReference type="EMBL" id="KKM21238.1"/>
    </source>
</evidence>
<comment type="caution">
    <text evidence="1">The sequence shown here is derived from an EMBL/GenBank/DDBJ whole genome shotgun (WGS) entry which is preliminary data.</text>
</comment>
<sequence length="132" mass="16040">MTKKVIHLTGVTCSYCDRWKYLSKRKVEKDIFRLCPFNPEGKGEEVEVASYDPICERFKIADYFFCEKYCHHTSVDMCRNRVRNEKGFKGWEYCERCFQYRKSICLLVRMMKKETVIEEIEKPKLKLKRRKL</sequence>
<protein>
    <submittedName>
        <fullName evidence="1">Uncharacterized protein</fullName>
    </submittedName>
</protein>
<dbReference type="AlphaFoldDB" id="A0A0F9KGF8"/>
<gene>
    <name evidence="1" type="ORF">LCGC14_1637450</name>
</gene>
<proteinExistence type="predicted"/>
<name>A0A0F9KGF8_9ZZZZ</name>
<accession>A0A0F9KGF8</accession>
<reference evidence="1" key="1">
    <citation type="journal article" date="2015" name="Nature">
        <title>Complex archaea that bridge the gap between prokaryotes and eukaryotes.</title>
        <authorList>
            <person name="Spang A."/>
            <person name="Saw J.H."/>
            <person name="Jorgensen S.L."/>
            <person name="Zaremba-Niedzwiedzka K."/>
            <person name="Martijn J."/>
            <person name="Lind A.E."/>
            <person name="van Eijk R."/>
            <person name="Schleper C."/>
            <person name="Guy L."/>
            <person name="Ettema T.J."/>
        </authorList>
    </citation>
    <scope>NUCLEOTIDE SEQUENCE</scope>
</reference>
<dbReference type="EMBL" id="LAZR01013592">
    <property type="protein sequence ID" value="KKM21238.1"/>
    <property type="molecule type" value="Genomic_DNA"/>
</dbReference>
<organism evidence="1">
    <name type="scientific">marine sediment metagenome</name>
    <dbReference type="NCBI Taxonomy" id="412755"/>
    <lineage>
        <taxon>unclassified sequences</taxon>
        <taxon>metagenomes</taxon>
        <taxon>ecological metagenomes</taxon>
    </lineage>
</organism>